<sequence length="158" mass="17634">MKMETLPVSTAVEWVTAWTGLAWPVSWETAFAIRDRLGWVPYSEDGRLFATFLSAVGADGWMEPNRDGYFDAVDFPLATVITEVFVEPDTASVTWAAYESYLEALTGVFGAAWTVERDMGTDNEDRQAKWCLPNGSSLRLGARSGNIEVYVRSPDHLR</sequence>
<name>A0A7T0LKZ3_9ACTO</name>
<keyword evidence="2" id="KW-1185">Reference proteome</keyword>
<dbReference type="Proteomes" id="UP000594637">
    <property type="component" value="Chromosome"/>
</dbReference>
<accession>A0A7T0LKZ3</accession>
<dbReference type="Pfam" id="PF19818">
    <property type="entry name" value="DUF6301"/>
    <property type="match status" value="1"/>
</dbReference>
<dbReference type="AlphaFoldDB" id="A0A7T0LKZ3"/>
<reference evidence="1 2" key="1">
    <citation type="submission" date="2020-11" db="EMBL/GenBank/DDBJ databases">
        <title>Actinomyces sp. ZJ750.</title>
        <authorList>
            <person name="Zhou J."/>
        </authorList>
    </citation>
    <scope>NUCLEOTIDE SEQUENCE [LARGE SCALE GENOMIC DNA]</scope>
    <source>
        <strain evidence="1 2">ZJ750</strain>
    </source>
</reference>
<dbReference type="EMBL" id="CP063989">
    <property type="protein sequence ID" value="QPL05714.1"/>
    <property type="molecule type" value="Genomic_DNA"/>
</dbReference>
<dbReference type="InterPro" id="IPR046268">
    <property type="entry name" value="DUF6301"/>
</dbReference>
<organism evidence="1 2">
    <name type="scientific">Actinomyces respiraculi</name>
    <dbReference type="NCBI Taxonomy" id="2744574"/>
    <lineage>
        <taxon>Bacteria</taxon>
        <taxon>Bacillati</taxon>
        <taxon>Actinomycetota</taxon>
        <taxon>Actinomycetes</taxon>
        <taxon>Actinomycetales</taxon>
        <taxon>Actinomycetaceae</taxon>
        <taxon>Actinomyces</taxon>
    </lineage>
</organism>
<dbReference type="KEGG" id="arep:ID810_01610"/>
<evidence type="ECO:0000313" key="1">
    <source>
        <dbReference type="EMBL" id="QPL05714.1"/>
    </source>
</evidence>
<proteinExistence type="predicted"/>
<gene>
    <name evidence="1" type="ORF">ID810_01610</name>
</gene>
<evidence type="ECO:0000313" key="2">
    <source>
        <dbReference type="Proteomes" id="UP000594637"/>
    </source>
</evidence>
<protein>
    <submittedName>
        <fullName evidence="1">Uncharacterized protein</fullName>
    </submittedName>
</protein>